<gene>
    <name evidence="1" type="primary">cas5</name>
    <name evidence="1" type="ORF">PNK_1127</name>
</gene>
<dbReference type="GO" id="GO:0003723">
    <property type="term" value="F:RNA binding"/>
    <property type="evidence" value="ECO:0007669"/>
    <property type="project" value="InterPro"/>
</dbReference>
<evidence type="ECO:0000313" key="2">
    <source>
        <dbReference type="Proteomes" id="UP000069902"/>
    </source>
</evidence>
<dbReference type="InParanoid" id="A0A0U5JAB9"/>
<accession>A0A0U5JAB9</accession>
<dbReference type="Gene3D" id="3.30.70.2660">
    <property type="match status" value="1"/>
</dbReference>
<dbReference type="Proteomes" id="UP000069902">
    <property type="component" value="Chromosome cPNK"/>
</dbReference>
<evidence type="ECO:0000313" key="1">
    <source>
        <dbReference type="EMBL" id="CUI16744.1"/>
    </source>
</evidence>
<dbReference type="EMBL" id="LN879502">
    <property type="protein sequence ID" value="CUI16744.1"/>
    <property type="molecule type" value="Genomic_DNA"/>
</dbReference>
<dbReference type="GO" id="GO:0043571">
    <property type="term" value="P:maintenance of CRISPR repeat elements"/>
    <property type="evidence" value="ECO:0007669"/>
    <property type="project" value="InterPro"/>
</dbReference>
<dbReference type="CDD" id="cd09756">
    <property type="entry name" value="Cas5_I-E"/>
    <property type="match status" value="1"/>
</dbReference>
<dbReference type="Pfam" id="PF09704">
    <property type="entry name" value="Cas_Cas5d"/>
    <property type="match status" value="1"/>
</dbReference>
<keyword evidence="2" id="KW-1185">Reference proteome</keyword>
<dbReference type="NCBIfam" id="TIGR01868">
    <property type="entry name" value="casD_Cas5e"/>
    <property type="match status" value="1"/>
</dbReference>
<evidence type="ECO:0008006" key="3">
    <source>
        <dbReference type="Google" id="ProtNLM"/>
    </source>
</evidence>
<organism evidence="1 2">
    <name type="scientific">Candidatus Protochlamydia naegleriophila</name>
    <dbReference type="NCBI Taxonomy" id="389348"/>
    <lineage>
        <taxon>Bacteria</taxon>
        <taxon>Pseudomonadati</taxon>
        <taxon>Chlamydiota</taxon>
        <taxon>Chlamydiia</taxon>
        <taxon>Parachlamydiales</taxon>
        <taxon>Parachlamydiaceae</taxon>
        <taxon>Candidatus Protochlamydia</taxon>
    </lineage>
</organism>
<dbReference type="InterPro" id="IPR010147">
    <property type="entry name" value="CRISPR-assoc_prot_CasD"/>
</dbReference>
<dbReference type="KEGG" id="pnl:PNK_1127"/>
<dbReference type="AlphaFoldDB" id="A0A0U5JAB9"/>
<dbReference type="FunCoup" id="A0A0U5JAB9">
    <property type="interactions" value="7"/>
</dbReference>
<proteinExistence type="predicted"/>
<name>A0A0U5JAB9_9BACT</name>
<dbReference type="STRING" id="389348.PNK_1127"/>
<dbReference type="GO" id="GO:0051607">
    <property type="term" value="P:defense response to virus"/>
    <property type="evidence" value="ECO:0007669"/>
    <property type="project" value="InterPro"/>
</dbReference>
<protein>
    <recommendedName>
        <fullName evidence="3">CRISPR-associated protein Cas5</fullName>
    </recommendedName>
</protein>
<dbReference type="PATRIC" id="fig|389348.3.peg.1242"/>
<sequence length="246" mass="27660">MMDVLILRLSAPMIALGGAMVDNLGFIREFPALSMLTGMLGNALGYEHRDSIKLQQLQNSLRIAIRCDSLGKKLIDYQTVDLGQEYLKKTGWTTYHKVEERGGDSSEGTHLRYRHYWSDAVYTVAVTLNPLIEGLTIACLEQALLYPARPLFIGRKCCIPAEPIFYGKMYVKSLLEALSSVPLAKQALSMHANLSLPVWCSIEEELLGKVHVFPITDERDWGNQIHCGRRMMQAGTITLKQGEEMR</sequence>
<reference evidence="2" key="1">
    <citation type="submission" date="2015-09" db="EMBL/GenBank/DDBJ databases">
        <authorList>
            <person name="Bertelli C."/>
        </authorList>
    </citation>
    <scope>NUCLEOTIDE SEQUENCE [LARGE SCALE GENOMIC DNA]</scope>
    <source>
        <strain evidence="2">KNic</strain>
    </source>
</reference>
<dbReference type="InterPro" id="IPR021124">
    <property type="entry name" value="CRISPR-assoc_prot_Cas5"/>
</dbReference>